<evidence type="ECO:0000256" key="2">
    <source>
        <dbReference type="SAM" id="Phobius"/>
    </source>
</evidence>
<dbReference type="Proteomes" id="UP000265703">
    <property type="component" value="Unassembled WGS sequence"/>
</dbReference>
<dbReference type="AlphaFoldDB" id="A0A397T3Y9"/>
<keyword evidence="4" id="KW-1185">Reference proteome</keyword>
<comment type="caution">
    <text evidence="3">The sequence shown here is derived from an EMBL/GenBank/DDBJ whole genome shotgun (WGS) entry which is preliminary data.</text>
</comment>
<keyword evidence="2" id="KW-0472">Membrane</keyword>
<name>A0A397T3Y9_9GLOM</name>
<reference evidence="3 4" key="1">
    <citation type="submission" date="2018-06" db="EMBL/GenBank/DDBJ databases">
        <title>Comparative genomics reveals the genomic features of Rhizophagus irregularis, R. cerebriforme, R. diaphanum and Gigaspora rosea, and their symbiotic lifestyle signature.</title>
        <authorList>
            <person name="Morin E."/>
            <person name="San Clemente H."/>
            <person name="Chen E.C.H."/>
            <person name="De La Providencia I."/>
            <person name="Hainaut M."/>
            <person name="Kuo A."/>
            <person name="Kohler A."/>
            <person name="Murat C."/>
            <person name="Tang N."/>
            <person name="Roy S."/>
            <person name="Loubradou J."/>
            <person name="Henrissat B."/>
            <person name="Grigoriev I.V."/>
            <person name="Corradi N."/>
            <person name="Roux C."/>
            <person name="Martin F.M."/>
        </authorList>
    </citation>
    <scope>NUCLEOTIDE SEQUENCE [LARGE SCALE GENOMIC DNA]</scope>
    <source>
        <strain evidence="3 4">DAOM 227022</strain>
    </source>
</reference>
<keyword evidence="2" id="KW-1133">Transmembrane helix</keyword>
<evidence type="ECO:0000256" key="1">
    <source>
        <dbReference type="SAM" id="MobiDB-lite"/>
    </source>
</evidence>
<gene>
    <name evidence="3" type="ORF">C1645_822861</name>
</gene>
<evidence type="ECO:0000313" key="3">
    <source>
        <dbReference type="EMBL" id="RIA90847.1"/>
    </source>
</evidence>
<keyword evidence="2" id="KW-0812">Transmembrane</keyword>
<dbReference type="EMBL" id="QKYT01000169">
    <property type="protein sequence ID" value="RIA90847.1"/>
    <property type="molecule type" value="Genomic_DNA"/>
</dbReference>
<evidence type="ECO:0000313" key="4">
    <source>
        <dbReference type="Proteomes" id="UP000265703"/>
    </source>
</evidence>
<organism evidence="3 4">
    <name type="scientific">Glomus cerebriforme</name>
    <dbReference type="NCBI Taxonomy" id="658196"/>
    <lineage>
        <taxon>Eukaryota</taxon>
        <taxon>Fungi</taxon>
        <taxon>Fungi incertae sedis</taxon>
        <taxon>Mucoromycota</taxon>
        <taxon>Glomeromycotina</taxon>
        <taxon>Glomeromycetes</taxon>
        <taxon>Glomerales</taxon>
        <taxon>Glomeraceae</taxon>
        <taxon>Glomus</taxon>
    </lineage>
</organism>
<sequence>MNNSLVFGVIETTGTHDTEITPVGGIEVGNNDENNGEHDEEQHNGLGTGGIIGIIIALIVALVLIEILSLYNG</sequence>
<feature type="region of interest" description="Disordered" evidence="1">
    <location>
        <begin position="20"/>
        <end position="42"/>
    </location>
</feature>
<feature type="transmembrane region" description="Helical" evidence="2">
    <location>
        <begin position="51"/>
        <end position="71"/>
    </location>
</feature>
<proteinExistence type="predicted"/>
<accession>A0A397T3Y9</accession>
<protein>
    <submittedName>
        <fullName evidence="3">Uncharacterized protein</fullName>
    </submittedName>
</protein>
<feature type="compositionally biased region" description="Low complexity" evidence="1">
    <location>
        <begin position="23"/>
        <end position="33"/>
    </location>
</feature>